<evidence type="ECO:0000256" key="2">
    <source>
        <dbReference type="ARBA" id="ARBA00022525"/>
    </source>
</evidence>
<evidence type="ECO:0000259" key="7">
    <source>
        <dbReference type="Pfam" id="PF00746"/>
    </source>
</evidence>
<keyword evidence="1" id="KW-0134">Cell wall</keyword>
<feature type="signal peptide" evidence="6">
    <location>
        <begin position="1"/>
        <end position="27"/>
    </location>
</feature>
<feature type="transmembrane region" description="Helical" evidence="5">
    <location>
        <begin position="361"/>
        <end position="382"/>
    </location>
</feature>
<feature type="chain" id="PRO_5015537208" evidence="6">
    <location>
        <begin position="28"/>
        <end position="388"/>
    </location>
</feature>
<dbReference type="AlphaFoldDB" id="A0A2T0UMF6"/>
<keyword evidence="5" id="KW-0472">Membrane</keyword>
<evidence type="ECO:0000313" key="9">
    <source>
        <dbReference type="Proteomes" id="UP000238176"/>
    </source>
</evidence>
<dbReference type="OrthoDB" id="9827035at2"/>
<evidence type="ECO:0000313" key="8">
    <source>
        <dbReference type="EMBL" id="PRY59123.1"/>
    </source>
</evidence>
<gene>
    <name evidence="8" type="ORF">B0I28_104280</name>
</gene>
<keyword evidence="3 6" id="KW-0732">Signal</keyword>
<evidence type="ECO:0000256" key="1">
    <source>
        <dbReference type="ARBA" id="ARBA00022512"/>
    </source>
</evidence>
<organism evidence="8 9">
    <name type="scientific">Glycomyces artemisiae</name>
    <dbReference type="NCBI Taxonomy" id="1076443"/>
    <lineage>
        <taxon>Bacteria</taxon>
        <taxon>Bacillati</taxon>
        <taxon>Actinomycetota</taxon>
        <taxon>Actinomycetes</taxon>
        <taxon>Glycomycetales</taxon>
        <taxon>Glycomycetaceae</taxon>
        <taxon>Glycomyces</taxon>
    </lineage>
</organism>
<keyword evidence="5" id="KW-1133">Transmembrane helix</keyword>
<dbReference type="RefSeq" id="WP_106364217.1">
    <property type="nucleotide sequence ID" value="NZ_PVTJ01000004.1"/>
</dbReference>
<dbReference type="NCBIfam" id="TIGR01167">
    <property type="entry name" value="LPXTG_anchor"/>
    <property type="match status" value="1"/>
</dbReference>
<evidence type="ECO:0000256" key="3">
    <source>
        <dbReference type="ARBA" id="ARBA00022729"/>
    </source>
</evidence>
<proteinExistence type="predicted"/>
<accession>A0A2T0UMF6</accession>
<sequence length="388" mass="39710">MKAAHRLAGAAAIAALAAALGAAPAQAQHSYYPYTEEDLAFTDVAPGDSVEVNPRFLQEDPLPADTAAVVVTFGGSGRGGWPVDGAEATAGYDNCKRITPGDNWNGVSCYFLDPPDLPGEILTLTGPVEFHVDEGLPGPLAACACSYSASVIDADELAWQIGAPDWDPGSPNLLHLTTADAWDGPGDGRITIETTASTYDLAVDPITVAGSEGDEAQTAFSAANLGPANAPFLHPDGSYTVRGQLPGGLDLVSLESNEHWECLDPADLAAAHEAAETALDRFDFACTTNQLDAGDEYGLSFTVRIADAGDTTDGAVEIDAVRDEGVPLLDGDLANNTAAFTLDADAPAGPAAKLPETGAPLSGWLAAAGATLATGAALLVLARRRSPA</sequence>
<evidence type="ECO:0000256" key="4">
    <source>
        <dbReference type="ARBA" id="ARBA00023088"/>
    </source>
</evidence>
<comment type="caution">
    <text evidence="8">The sequence shown here is derived from an EMBL/GenBank/DDBJ whole genome shotgun (WGS) entry which is preliminary data.</text>
</comment>
<reference evidence="8 9" key="1">
    <citation type="submission" date="2018-03" db="EMBL/GenBank/DDBJ databases">
        <title>Genomic Encyclopedia of Type Strains, Phase III (KMG-III): the genomes of soil and plant-associated and newly described type strains.</title>
        <authorList>
            <person name="Whitman W."/>
        </authorList>
    </citation>
    <scope>NUCLEOTIDE SEQUENCE [LARGE SCALE GENOMIC DNA]</scope>
    <source>
        <strain evidence="8 9">CGMCC 4.7067</strain>
    </source>
</reference>
<keyword evidence="5" id="KW-0812">Transmembrane</keyword>
<dbReference type="EMBL" id="PVTJ01000004">
    <property type="protein sequence ID" value="PRY59123.1"/>
    <property type="molecule type" value="Genomic_DNA"/>
</dbReference>
<dbReference type="Proteomes" id="UP000238176">
    <property type="component" value="Unassembled WGS sequence"/>
</dbReference>
<keyword evidence="4" id="KW-0572">Peptidoglycan-anchor</keyword>
<name>A0A2T0UMF6_9ACTN</name>
<keyword evidence="2" id="KW-0964">Secreted</keyword>
<dbReference type="Pfam" id="PF00746">
    <property type="entry name" value="Gram_pos_anchor"/>
    <property type="match status" value="1"/>
</dbReference>
<keyword evidence="9" id="KW-1185">Reference proteome</keyword>
<evidence type="ECO:0000256" key="5">
    <source>
        <dbReference type="SAM" id="Phobius"/>
    </source>
</evidence>
<dbReference type="InterPro" id="IPR019931">
    <property type="entry name" value="LPXTG_anchor"/>
</dbReference>
<feature type="domain" description="Gram-positive cocci surface proteins LPxTG" evidence="7">
    <location>
        <begin position="347"/>
        <end position="385"/>
    </location>
</feature>
<evidence type="ECO:0000256" key="6">
    <source>
        <dbReference type="SAM" id="SignalP"/>
    </source>
</evidence>
<protein>
    <submittedName>
        <fullName evidence="8">LPXTG-motif cell wall-anchored protein</fullName>
    </submittedName>
</protein>